<sequence>MPVPLLAHALPKSVGAVPLTLILTGLLAAFLAVNAVGTRRAAGRIGGGAHPTGTIDGLSIPWASLPLSKASLASTGNVIGLVLLVLTVVLSAFGPTDPATNLTDIAVLTLGWGFVALTSLLAGGWWPVIDPVAASSRTLRTLAGDTPAETPLPQRTSTVAMVVLMVLWAHLQLLTNLTPLAFTVIVVVYVAGHVLATARFGPAWLTRTESVTVMSRTLGLLRPGDGGPTARLTAVDDTDPLRWTSAILIGWSLVDLVLETDWWHDLAISQSARETLGPVVLVGVIVVLYGAIRGSSGRGHLGPAFVAVAGGWVVSHYLSILLIEGQGIPIWLSDPFGTGADYLGQRGDLVNLEPLPVAVITVLQIVPFLAGHVLGVVVAQRRAADVVRTEGQLGAVTLFARAVIAVLLLGGAWMQLGGL</sequence>
<feature type="transmembrane region" description="Helical" evidence="1">
    <location>
        <begin position="15"/>
        <end position="36"/>
    </location>
</feature>
<keyword evidence="1" id="KW-1133">Transmembrane helix</keyword>
<feature type="transmembrane region" description="Helical" evidence="1">
    <location>
        <begin position="357"/>
        <end position="379"/>
    </location>
</feature>
<proteinExistence type="predicted"/>
<keyword evidence="3" id="KW-1185">Reference proteome</keyword>
<reference evidence="2 3" key="1">
    <citation type="submission" date="2018-09" db="EMBL/GenBank/DDBJ databases">
        <title>Complete genome sequence of Euzebya sp. DY32-46 isolated from seawater of Pacific Ocean.</title>
        <authorList>
            <person name="Xu L."/>
            <person name="Wu Y.-H."/>
            <person name="Xu X.-W."/>
        </authorList>
    </citation>
    <scope>NUCLEOTIDE SEQUENCE [LARGE SCALE GENOMIC DNA]</scope>
    <source>
        <strain evidence="2 3">DY32-46</strain>
    </source>
</reference>
<feature type="transmembrane region" description="Helical" evidence="1">
    <location>
        <begin position="180"/>
        <end position="198"/>
    </location>
</feature>
<name>A0A346Y3M1_9ACTN</name>
<accession>A0A346Y3M1</accession>
<gene>
    <name evidence="2" type="ORF">DVS28_a4403</name>
</gene>
<evidence type="ECO:0000313" key="2">
    <source>
        <dbReference type="EMBL" id="AXV09068.1"/>
    </source>
</evidence>
<dbReference type="Proteomes" id="UP000264006">
    <property type="component" value="Chromosome"/>
</dbReference>
<feature type="transmembrane region" description="Helical" evidence="1">
    <location>
        <begin position="72"/>
        <end position="93"/>
    </location>
</feature>
<organism evidence="2 3">
    <name type="scientific">Euzebya pacifica</name>
    <dbReference type="NCBI Taxonomy" id="1608957"/>
    <lineage>
        <taxon>Bacteria</taxon>
        <taxon>Bacillati</taxon>
        <taxon>Actinomycetota</taxon>
        <taxon>Nitriliruptoria</taxon>
        <taxon>Euzebyales</taxon>
    </lineage>
</organism>
<dbReference type="RefSeq" id="WP_164710885.1">
    <property type="nucleotide sequence ID" value="NZ_CP031165.1"/>
</dbReference>
<keyword evidence="1" id="KW-0812">Transmembrane</keyword>
<protein>
    <submittedName>
        <fullName evidence="2">Uncharacterized protein</fullName>
    </submittedName>
</protein>
<feature type="transmembrane region" description="Helical" evidence="1">
    <location>
        <begin position="105"/>
        <end position="128"/>
    </location>
</feature>
<feature type="transmembrane region" description="Helical" evidence="1">
    <location>
        <begin position="304"/>
        <end position="323"/>
    </location>
</feature>
<feature type="transmembrane region" description="Helical" evidence="1">
    <location>
        <begin position="391"/>
        <end position="414"/>
    </location>
</feature>
<feature type="transmembrane region" description="Helical" evidence="1">
    <location>
        <begin position="275"/>
        <end position="292"/>
    </location>
</feature>
<evidence type="ECO:0000313" key="3">
    <source>
        <dbReference type="Proteomes" id="UP000264006"/>
    </source>
</evidence>
<dbReference type="AlphaFoldDB" id="A0A346Y3M1"/>
<keyword evidence="1" id="KW-0472">Membrane</keyword>
<dbReference type="EMBL" id="CP031165">
    <property type="protein sequence ID" value="AXV09068.1"/>
    <property type="molecule type" value="Genomic_DNA"/>
</dbReference>
<evidence type="ECO:0000256" key="1">
    <source>
        <dbReference type="SAM" id="Phobius"/>
    </source>
</evidence>
<dbReference type="KEGG" id="euz:DVS28_a4403"/>